<dbReference type="AlphaFoldDB" id="A0A3D8J5C5"/>
<gene>
    <name evidence="1" type="ORF">CQA57_07270</name>
</gene>
<proteinExistence type="predicted"/>
<organism evidence="1 2">
    <name type="scientific">Helicobacter anseris</name>
    <dbReference type="NCBI Taxonomy" id="375926"/>
    <lineage>
        <taxon>Bacteria</taxon>
        <taxon>Pseudomonadati</taxon>
        <taxon>Campylobacterota</taxon>
        <taxon>Epsilonproteobacteria</taxon>
        <taxon>Campylobacterales</taxon>
        <taxon>Helicobacteraceae</taxon>
        <taxon>Helicobacter</taxon>
    </lineage>
</organism>
<evidence type="ECO:0000313" key="2">
    <source>
        <dbReference type="Proteomes" id="UP000256695"/>
    </source>
</evidence>
<protein>
    <submittedName>
        <fullName evidence="1">Uncharacterized protein</fullName>
    </submittedName>
</protein>
<sequence>MNLSPTYSLIDLGGGKTHLKVFLDNQSLFLYNYSLSENSLGIKLECKSKGVPLILESDLANSSITGCPNPPLSGGPCTKIALIPPLALSFYTREFLS</sequence>
<evidence type="ECO:0000313" key="1">
    <source>
        <dbReference type="EMBL" id="RDU71991.1"/>
    </source>
</evidence>
<dbReference type="EMBL" id="NXLX01000023">
    <property type="protein sequence ID" value="RDU71991.1"/>
    <property type="molecule type" value="Genomic_DNA"/>
</dbReference>
<comment type="caution">
    <text evidence="1">The sequence shown here is derived from an EMBL/GenBank/DDBJ whole genome shotgun (WGS) entry which is preliminary data.</text>
</comment>
<keyword evidence="2" id="KW-1185">Reference proteome</keyword>
<accession>A0A3D8J5C5</accession>
<name>A0A3D8J5C5_9HELI</name>
<reference evidence="1 2" key="1">
    <citation type="submission" date="2018-04" db="EMBL/GenBank/DDBJ databases">
        <title>Novel Campyloabacter and Helicobacter Species and Strains.</title>
        <authorList>
            <person name="Mannion A.J."/>
            <person name="Shen Z."/>
            <person name="Fox J.G."/>
        </authorList>
    </citation>
    <scope>NUCLEOTIDE SEQUENCE [LARGE SCALE GENOMIC DNA]</scope>
    <source>
        <strain evidence="1 2">MIT 04-9362</strain>
    </source>
</reference>
<dbReference type="Proteomes" id="UP000256695">
    <property type="component" value="Unassembled WGS sequence"/>
</dbReference>